<dbReference type="InterPro" id="IPR050789">
    <property type="entry name" value="Diverse_Enzym_Activities"/>
</dbReference>
<dbReference type="SUPFAM" id="SSF56601">
    <property type="entry name" value="beta-lactamase/transpeptidase-like"/>
    <property type="match status" value="1"/>
</dbReference>
<dbReference type="OrthoDB" id="9803467at2"/>
<evidence type="ECO:0000313" key="4">
    <source>
        <dbReference type="Proteomes" id="UP000257317"/>
    </source>
</evidence>
<dbReference type="RefSeq" id="WP_117117950.1">
    <property type="nucleotide sequence ID" value="NZ_BFBY01000003.1"/>
</dbReference>
<sequence length="339" mass="38475">MIEYFNTKHLIENMVRDRIVPGVNYTLLKEDQVFTSTVGFESLLPDVTQLNPFDLYDLASLTKVLGTTNVFLKLYEAGKINFSEEVASFLPDFKDKRVRISHLLTHTSGIKGWIPNRDQLNAEELIKALVRLPVTEEFDKKMRYADTNYILLGLILETIYHKPVQQIIEQEIIAPTGLQNTTFNPQPGVSVPTALLPNGQVLKGIVHDPKARTLGEHCGSAGLFSNMHDLIKLSQAYLGINKDLLPLSQDTIANLYEVQTPKGIHPRSWGWDLCFDPKDNHPILYHTGFTGTFMLLDRLNKTGLIVLTNRIHPSGHNLTFLSMREHIVKTFLKENIIEY</sequence>
<dbReference type="AlphaFoldDB" id="A0A2Z6T6D1"/>
<name>A0A2Z6T6D1_9LACO</name>
<evidence type="ECO:0000256" key="1">
    <source>
        <dbReference type="ARBA" id="ARBA00022801"/>
    </source>
</evidence>
<dbReference type="Gene3D" id="3.40.710.10">
    <property type="entry name" value="DD-peptidase/beta-lactamase superfamily"/>
    <property type="match status" value="1"/>
</dbReference>
<dbReference type="GO" id="GO:0016787">
    <property type="term" value="F:hydrolase activity"/>
    <property type="evidence" value="ECO:0007669"/>
    <property type="project" value="UniProtKB-KW"/>
</dbReference>
<dbReference type="Proteomes" id="UP000257317">
    <property type="component" value="Unassembled WGS sequence"/>
</dbReference>
<dbReference type="PANTHER" id="PTHR43283:SF11">
    <property type="entry name" value="BETA-LACTAMASE-RELATED DOMAIN-CONTAINING PROTEIN"/>
    <property type="match status" value="1"/>
</dbReference>
<feature type="domain" description="Beta-lactamase-related" evidence="2">
    <location>
        <begin position="9"/>
        <end position="313"/>
    </location>
</feature>
<dbReference type="EMBL" id="BFBY01000003">
    <property type="protein sequence ID" value="GBG04604.1"/>
    <property type="molecule type" value="Genomic_DNA"/>
</dbReference>
<accession>A0A2Z6T6D1</accession>
<keyword evidence="4" id="KW-1185">Reference proteome</keyword>
<reference evidence="4" key="1">
    <citation type="submission" date="2018-03" db="EMBL/GenBank/DDBJ databases">
        <title>New taxa in the Lactobacillus gasseri group.</title>
        <authorList>
            <person name="Tanizawa Y."/>
            <person name="Tohno M."/>
            <person name="Endo A."/>
            <person name="Arita M."/>
        </authorList>
    </citation>
    <scope>NUCLEOTIDE SEQUENCE [LARGE SCALE GENOMIC DNA]</scope>
    <source>
        <strain evidence="4">DSM 24759</strain>
    </source>
</reference>
<dbReference type="Pfam" id="PF00144">
    <property type="entry name" value="Beta-lactamase"/>
    <property type="match status" value="1"/>
</dbReference>
<dbReference type="PANTHER" id="PTHR43283">
    <property type="entry name" value="BETA-LACTAMASE-RELATED"/>
    <property type="match status" value="1"/>
</dbReference>
<dbReference type="InterPro" id="IPR012338">
    <property type="entry name" value="Beta-lactam/transpept-like"/>
</dbReference>
<protein>
    <submittedName>
        <fullName evidence="3">Serine hydrolase</fullName>
    </submittedName>
</protein>
<evidence type="ECO:0000259" key="2">
    <source>
        <dbReference type="Pfam" id="PF00144"/>
    </source>
</evidence>
<keyword evidence="1 3" id="KW-0378">Hydrolase</keyword>
<proteinExistence type="predicted"/>
<dbReference type="InterPro" id="IPR001466">
    <property type="entry name" value="Beta-lactam-related"/>
</dbReference>
<organism evidence="3 4">
    <name type="scientific">Lactobacillus rodentium</name>
    <dbReference type="NCBI Taxonomy" id="947835"/>
    <lineage>
        <taxon>Bacteria</taxon>
        <taxon>Bacillati</taxon>
        <taxon>Bacillota</taxon>
        <taxon>Bacilli</taxon>
        <taxon>Lactobacillales</taxon>
        <taxon>Lactobacillaceae</taxon>
        <taxon>Lactobacillus</taxon>
    </lineage>
</organism>
<comment type="caution">
    <text evidence="3">The sequence shown here is derived from an EMBL/GenBank/DDBJ whole genome shotgun (WGS) entry which is preliminary data.</text>
</comment>
<gene>
    <name evidence="3" type="primary">ampC</name>
    <name evidence="3" type="ORF">LrDSM24759_05180</name>
</gene>
<evidence type="ECO:0000313" key="3">
    <source>
        <dbReference type="EMBL" id="GBG04604.1"/>
    </source>
</evidence>